<name>A0A323UAW3_RHOPL</name>
<evidence type="ECO:0000256" key="2">
    <source>
        <dbReference type="ARBA" id="ARBA00022989"/>
    </source>
</evidence>
<sequence>MTALRRLALGPERAVGVLAVTQILCWGMLIYPPVLTMPHLAEAHGWSLAFGMSGFSLALVISGILSPIIGGLIDRHGGNVVMAPGALLGALGMVSIASVDLWPVYFLGWALLGVAMATNLYDPAFATLARLFGATARRQITFVTFAGGFASTVGWPATHLLLDTVGWRGTYLVFAAVLACVVAPLHGLVLPRKAAPSTVAPSPTPHLMPAEPLRPEGRPFMLIAAAFAIYALMLSGVTSNLLAMFQRGGLDAGTVVMLGALFGPSQVVARLADFLLAGRTHPLWIARGAVALMACSFAMLAFAGPSVLAAGVFCVAFGAANGVMTIARGSLPLLMFGAQGYGRVIGRIARPALFVQASAPFIVAAAVERFSDATVVEVGMVCALAALGCFLALRPPRAAERR</sequence>
<evidence type="ECO:0000256" key="1">
    <source>
        <dbReference type="ARBA" id="ARBA00022692"/>
    </source>
</evidence>
<feature type="transmembrane region" description="Helical" evidence="4">
    <location>
        <begin position="220"/>
        <end position="246"/>
    </location>
</feature>
<dbReference type="PANTHER" id="PTHR11360:SF308">
    <property type="entry name" value="BLL3089 PROTEIN"/>
    <property type="match status" value="1"/>
</dbReference>
<organism evidence="5 6">
    <name type="scientific">Rhodopseudomonas palustris</name>
    <dbReference type="NCBI Taxonomy" id="1076"/>
    <lineage>
        <taxon>Bacteria</taxon>
        <taxon>Pseudomonadati</taxon>
        <taxon>Pseudomonadota</taxon>
        <taxon>Alphaproteobacteria</taxon>
        <taxon>Hyphomicrobiales</taxon>
        <taxon>Nitrobacteraceae</taxon>
        <taxon>Rhodopseudomonas</taxon>
    </lineage>
</organism>
<dbReference type="RefSeq" id="WP_110788052.1">
    <property type="nucleotide sequence ID" value="NZ_QKQS01000026.1"/>
</dbReference>
<feature type="transmembrane region" description="Helical" evidence="4">
    <location>
        <begin position="80"/>
        <end position="99"/>
    </location>
</feature>
<dbReference type="InterPro" id="IPR011701">
    <property type="entry name" value="MFS"/>
</dbReference>
<dbReference type="GO" id="GO:0022857">
    <property type="term" value="F:transmembrane transporter activity"/>
    <property type="evidence" value="ECO:0007669"/>
    <property type="project" value="InterPro"/>
</dbReference>
<feature type="transmembrane region" description="Helical" evidence="4">
    <location>
        <begin position="14"/>
        <end position="34"/>
    </location>
</feature>
<feature type="transmembrane region" description="Helical" evidence="4">
    <location>
        <begin position="140"/>
        <end position="158"/>
    </location>
</feature>
<reference evidence="5 6" key="1">
    <citation type="submission" date="2018-06" db="EMBL/GenBank/DDBJ databases">
        <title>Draft Whole-Genome Sequence of the purple photosynthetic bacterium Rhodospeudomonas palustris XCP.</title>
        <authorList>
            <person name="Rayyan A."/>
            <person name="Meyer T.E."/>
            <person name="Kyndt J.A."/>
        </authorList>
    </citation>
    <scope>NUCLEOTIDE SEQUENCE [LARGE SCALE GENOMIC DNA]</scope>
    <source>
        <strain evidence="5 6">XCP</strain>
    </source>
</reference>
<feature type="transmembrane region" description="Helical" evidence="4">
    <location>
        <begin position="373"/>
        <end position="393"/>
    </location>
</feature>
<evidence type="ECO:0000313" key="5">
    <source>
        <dbReference type="EMBL" id="PZA09945.1"/>
    </source>
</evidence>
<protein>
    <submittedName>
        <fullName evidence="5">MFS transporter</fullName>
    </submittedName>
</protein>
<dbReference type="PANTHER" id="PTHR11360">
    <property type="entry name" value="MONOCARBOXYLATE TRANSPORTER"/>
    <property type="match status" value="1"/>
</dbReference>
<keyword evidence="2 4" id="KW-1133">Transmembrane helix</keyword>
<feature type="transmembrane region" description="Helical" evidence="4">
    <location>
        <begin position="348"/>
        <end position="367"/>
    </location>
</feature>
<feature type="transmembrane region" description="Helical" evidence="4">
    <location>
        <begin position="46"/>
        <end position="73"/>
    </location>
</feature>
<dbReference type="AlphaFoldDB" id="A0A323UAW3"/>
<accession>A0A323UAW3</accession>
<feature type="transmembrane region" description="Helical" evidence="4">
    <location>
        <begin position="284"/>
        <end position="302"/>
    </location>
</feature>
<dbReference type="Pfam" id="PF07690">
    <property type="entry name" value="MFS_1"/>
    <property type="match status" value="1"/>
</dbReference>
<comment type="caution">
    <text evidence="5">The sequence shown here is derived from an EMBL/GenBank/DDBJ whole genome shotgun (WGS) entry which is preliminary data.</text>
</comment>
<dbReference type="EMBL" id="QKQS01000026">
    <property type="protein sequence ID" value="PZA09945.1"/>
    <property type="molecule type" value="Genomic_DNA"/>
</dbReference>
<dbReference type="Proteomes" id="UP000248134">
    <property type="component" value="Unassembled WGS sequence"/>
</dbReference>
<gene>
    <name evidence="5" type="ORF">DNX69_21655</name>
</gene>
<feature type="transmembrane region" description="Helical" evidence="4">
    <location>
        <begin position="105"/>
        <end position="128"/>
    </location>
</feature>
<keyword evidence="1 4" id="KW-0812">Transmembrane</keyword>
<feature type="transmembrane region" description="Helical" evidence="4">
    <location>
        <begin position="170"/>
        <end position="190"/>
    </location>
</feature>
<dbReference type="OrthoDB" id="7200137at2"/>
<evidence type="ECO:0000313" key="6">
    <source>
        <dbReference type="Proteomes" id="UP000248134"/>
    </source>
</evidence>
<proteinExistence type="predicted"/>
<feature type="transmembrane region" description="Helical" evidence="4">
    <location>
        <begin position="308"/>
        <end position="327"/>
    </location>
</feature>
<dbReference type="SUPFAM" id="SSF103473">
    <property type="entry name" value="MFS general substrate transporter"/>
    <property type="match status" value="1"/>
</dbReference>
<dbReference type="InterPro" id="IPR050327">
    <property type="entry name" value="Proton-linked_MCT"/>
</dbReference>
<evidence type="ECO:0000256" key="3">
    <source>
        <dbReference type="ARBA" id="ARBA00023136"/>
    </source>
</evidence>
<feature type="transmembrane region" description="Helical" evidence="4">
    <location>
        <begin position="252"/>
        <end position="272"/>
    </location>
</feature>
<evidence type="ECO:0000256" key="4">
    <source>
        <dbReference type="SAM" id="Phobius"/>
    </source>
</evidence>
<dbReference type="Gene3D" id="1.20.1250.20">
    <property type="entry name" value="MFS general substrate transporter like domains"/>
    <property type="match status" value="1"/>
</dbReference>
<keyword evidence="3 4" id="KW-0472">Membrane</keyword>
<dbReference type="InterPro" id="IPR036259">
    <property type="entry name" value="MFS_trans_sf"/>
</dbReference>